<protein>
    <submittedName>
        <fullName evidence="2">Uncharacterized protein</fullName>
    </submittedName>
</protein>
<evidence type="ECO:0000313" key="2">
    <source>
        <dbReference type="WBParaSite" id="scaffold2082_cov195.g4209"/>
    </source>
</evidence>
<keyword evidence="1" id="KW-1185">Reference proteome</keyword>
<organism evidence="1 2">
    <name type="scientific">Meloidogyne javanica</name>
    <name type="common">Root-knot nematode worm</name>
    <dbReference type="NCBI Taxonomy" id="6303"/>
    <lineage>
        <taxon>Eukaryota</taxon>
        <taxon>Metazoa</taxon>
        <taxon>Ecdysozoa</taxon>
        <taxon>Nematoda</taxon>
        <taxon>Chromadorea</taxon>
        <taxon>Rhabditida</taxon>
        <taxon>Tylenchina</taxon>
        <taxon>Tylenchomorpha</taxon>
        <taxon>Tylenchoidea</taxon>
        <taxon>Meloidogynidae</taxon>
        <taxon>Meloidogyninae</taxon>
        <taxon>Meloidogyne</taxon>
        <taxon>Meloidogyne incognita group</taxon>
    </lineage>
</organism>
<dbReference type="WBParaSite" id="scaffold2082_cov195.g4209">
    <property type="protein sequence ID" value="scaffold2082_cov195.g4209"/>
    <property type="gene ID" value="scaffold2082_cov195.g4209"/>
</dbReference>
<name>A0A915LZQ9_MELJA</name>
<proteinExistence type="predicted"/>
<reference evidence="2" key="1">
    <citation type="submission" date="2022-11" db="UniProtKB">
        <authorList>
            <consortium name="WormBaseParasite"/>
        </authorList>
    </citation>
    <scope>IDENTIFICATION</scope>
</reference>
<sequence>MTYNCSGKNNDFFEMAVRLADLFGDDVVVDGLAIAENGLVRIVRDDEGVFPLIYEVWLTDVKIAEPTFKAGV</sequence>
<evidence type="ECO:0000313" key="1">
    <source>
        <dbReference type="Proteomes" id="UP000887561"/>
    </source>
</evidence>
<dbReference type="Proteomes" id="UP000887561">
    <property type="component" value="Unplaced"/>
</dbReference>
<accession>A0A915LZQ9</accession>
<dbReference type="AlphaFoldDB" id="A0A915LZQ9"/>